<dbReference type="Proteomes" id="UP000286848">
    <property type="component" value="Unassembled WGS sequence"/>
</dbReference>
<evidence type="ECO:0000313" key="2">
    <source>
        <dbReference type="Proteomes" id="UP000286848"/>
    </source>
</evidence>
<dbReference type="EMBL" id="BFFP01000001">
    <property type="protein sequence ID" value="GBG93634.1"/>
    <property type="molecule type" value="Genomic_DNA"/>
</dbReference>
<evidence type="ECO:0000313" key="1">
    <source>
        <dbReference type="EMBL" id="GBG93634.1"/>
    </source>
</evidence>
<name>A0A401IQ49_9LACO</name>
<reference evidence="1 2" key="1">
    <citation type="journal article" date="2019" name="Int. J. Syst. Evol. Microbiol.">
        <title>Lactobacillus salitolerans sp. nov., a novel lactic acid bacterium isolated from spent mushroom substrates.</title>
        <authorList>
            <person name="Tohno M."/>
            <person name="Tanizawa Y."/>
            <person name="Kojima Y."/>
            <person name="Sakamoto M."/>
            <person name="Nakamura Y."/>
            <person name="Ohkuma M."/>
            <person name="Kobayashi H."/>
        </authorList>
    </citation>
    <scope>NUCLEOTIDE SEQUENCE [LARGE SCALE GENOMIC DNA]</scope>
    <source>
        <strain evidence="1 2">YK43</strain>
    </source>
</reference>
<organism evidence="1 2">
    <name type="scientific">Ligilactobacillus salitolerans</name>
    <dbReference type="NCBI Taxonomy" id="1808352"/>
    <lineage>
        <taxon>Bacteria</taxon>
        <taxon>Bacillati</taxon>
        <taxon>Bacillota</taxon>
        <taxon>Bacilli</taxon>
        <taxon>Lactobacillales</taxon>
        <taxon>Lactobacillaceae</taxon>
        <taxon>Ligilactobacillus</taxon>
    </lineage>
</organism>
<sequence>MTTEDIDQLEKELSKLNPQINAIELISSRLQHETDQDELGKQLYLADQKLNQQLSRIFQQLEAAKNQNSRPVA</sequence>
<keyword evidence="2" id="KW-1185">Reference proteome</keyword>
<accession>A0A401IQ49</accession>
<dbReference type="RefSeq" id="WP_124974323.1">
    <property type="nucleotide sequence ID" value="NZ_BFFP01000001.1"/>
</dbReference>
<dbReference type="AlphaFoldDB" id="A0A401IQ49"/>
<proteinExistence type="predicted"/>
<protein>
    <submittedName>
        <fullName evidence="1">Uncharacterized protein</fullName>
    </submittedName>
</protein>
<gene>
    <name evidence="1" type="ORF">LFYK43_00930</name>
</gene>
<comment type="caution">
    <text evidence="1">The sequence shown here is derived from an EMBL/GenBank/DDBJ whole genome shotgun (WGS) entry which is preliminary data.</text>
</comment>